<feature type="domain" description="Thioesterase" evidence="1">
    <location>
        <begin position="36"/>
        <end position="150"/>
    </location>
</feature>
<dbReference type="EMBL" id="JABAIA010000003">
    <property type="protein sequence ID" value="NLR68047.1"/>
    <property type="molecule type" value="Genomic_DNA"/>
</dbReference>
<dbReference type="Proteomes" id="UP000570474">
    <property type="component" value="Unassembled WGS sequence"/>
</dbReference>
<dbReference type="Pfam" id="PF00975">
    <property type="entry name" value="Thioesterase"/>
    <property type="match status" value="1"/>
</dbReference>
<dbReference type="InterPro" id="IPR029058">
    <property type="entry name" value="AB_hydrolase_fold"/>
</dbReference>
<dbReference type="Gene3D" id="3.40.50.1820">
    <property type="entry name" value="alpha/beta hydrolase"/>
    <property type="match status" value="1"/>
</dbReference>
<reference evidence="2 3" key="1">
    <citation type="submission" date="2020-04" db="EMBL/GenBank/DDBJ databases">
        <authorList>
            <person name="Yin C."/>
        </authorList>
    </citation>
    <scope>NUCLEOTIDE SEQUENCE [LARGE SCALE GENOMIC DNA]</scope>
    <source>
        <strain evidence="2 3">Ae27</strain>
    </source>
</reference>
<dbReference type="SUPFAM" id="SSF53474">
    <property type="entry name" value="alpha/beta-Hydrolases"/>
    <property type="match status" value="1"/>
</dbReference>
<comment type="caution">
    <text evidence="2">The sequence shown here is derived from an EMBL/GenBank/DDBJ whole genome shotgun (WGS) entry which is preliminary data.</text>
</comment>
<proteinExistence type="predicted"/>
<dbReference type="RefSeq" id="WP_168873986.1">
    <property type="nucleotide sequence ID" value="NZ_JABAIA010000003.1"/>
</dbReference>
<evidence type="ECO:0000313" key="3">
    <source>
        <dbReference type="Proteomes" id="UP000570474"/>
    </source>
</evidence>
<organism evidence="2 3">
    <name type="scientific">Chitinophaga varians</name>
    <dbReference type="NCBI Taxonomy" id="2202339"/>
    <lineage>
        <taxon>Bacteria</taxon>
        <taxon>Pseudomonadati</taxon>
        <taxon>Bacteroidota</taxon>
        <taxon>Chitinophagia</taxon>
        <taxon>Chitinophagales</taxon>
        <taxon>Chitinophagaceae</taxon>
        <taxon>Chitinophaga</taxon>
    </lineage>
</organism>
<protein>
    <recommendedName>
        <fullName evidence="1">Thioesterase domain-containing protein</fullName>
    </recommendedName>
</protein>
<dbReference type="InterPro" id="IPR001031">
    <property type="entry name" value="Thioesterase"/>
</dbReference>
<gene>
    <name evidence="2" type="ORF">HGH92_27325</name>
</gene>
<keyword evidence="3" id="KW-1185">Reference proteome</keyword>
<dbReference type="AlphaFoldDB" id="A0A847S5D8"/>
<name>A0A847S5D8_9BACT</name>
<sequence length="297" mass="33392">MSKTHVTVTGIQVPAPTDHCRRNKHVHHLNFNHEGRPLFIIPGIGGKSDRFRLYGNIFRKVCPVYGIDMMGISPGETPLESMQDIASQNIRWMKAVQPQGPYRLMSHSFGVYIMYEMARQLEAAGECLDFVAALDQGISHRHGITPETSLAASVLELTRDYLEGFRILVPPYPDWSAELWEMLAGTPEKDMVSCVADFICSKIPHRANSIAYCARLINVRIYNARIAYIPQGRINTKVLLIKAAMNTDNSEGSGDTRGWATYAHDVDVRQVHANHHNMLWGDNVFVTAGYIKERLQG</sequence>
<accession>A0A847S5D8</accession>
<evidence type="ECO:0000313" key="2">
    <source>
        <dbReference type="EMBL" id="NLR68047.1"/>
    </source>
</evidence>
<evidence type="ECO:0000259" key="1">
    <source>
        <dbReference type="Pfam" id="PF00975"/>
    </source>
</evidence>